<accession>A0A0F8YSR1</accession>
<organism evidence="1">
    <name type="scientific">marine sediment metagenome</name>
    <dbReference type="NCBI Taxonomy" id="412755"/>
    <lineage>
        <taxon>unclassified sequences</taxon>
        <taxon>metagenomes</taxon>
        <taxon>ecological metagenomes</taxon>
    </lineage>
</organism>
<evidence type="ECO:0000313" key="1">
    <source>
        <dbReference type="EMBL" id="KKK57159.1"/>
    </source>
</evidence>
<name>A0A0F8YSR1_9ZZZZ</name>
<comment type="caution">
    <text evidence="1">The sequence shown here is derived from an EMBL/GenBank/DDBJ whole genome shotgun (WGS) entry which is preliminary data.</text>
</comment>
<sequence>MESKEMVTMRLMALSRAKGELKSILHTYWTSAPTNPKEPSEYIKARDCINKFLEDINEILG</sequence>
<dbReference type="EMBL" id="LAZR01064625">
    <property type="protein sequence ID" value="KKK57159.1"/>
    <property type="molecule type" value="Genomic_DNA"/>
</dbReference>
<reference evidence="1" key="1">
    <citation type="journal article" date="2015" name="Nature">
        <title>Complex archaea that bridge the gap between prokaryotes and eukaryotes.</title>
        <authorList>
            <person name="Spang A."/>
            <person name="Saw J.H."/>
            <person name="Jorgensen S.L."/>
            <person name="Zaremba-Niedzwiedzka K."/>
            <person name="Martijn J."/>
            <person name="Lind A.E."/>
            <person name="van Eijk R."/>
            <person name="Schleper C."/>
            <person name="Guy L."/>
            <person name="Ettema T.J."/>
        </authorList>
    </citation>
    <scope>NUCLEOTIDE SEQUENCE</scope>
</reference>
<protein>
    <submittedName>
        <fullName evidence="1">Uncharacterized protein</fullName>
    </submittedName>
</protein>
<proteinExistence type="predicted"/>
<dbReference type="AlphaFoldDB" id="A0A0F8YSR1"/>
<gene>
    <name evidence="1" type="ORF">LCGC14_3057290</name>
</gene>